<proteinExistence type="predicted"/>
<feature type="compositionally biased region" description="Basic and acidic residues" evidence="1">
    <location>
        <begin position="7"/>
        <end position="23"/>
    </location>
</feature>
<accession>G9QPK6</accession>
<dbReference type="NCBIfam" id="TIGR02830">
    <property type="entry name" value="spore_III_AG"/>
    <property type="match status" value="1"/>
</dbReference>
<dbReference type="PATRIC" id="fig|665952.3.peg.3107"/>
<dbReference type="HOGENOM" id="CLU_071454_2_1_9"/>
<organism evidence="2 3">
    <name type="scientific">Bacillus smithii 7_3_47FAA</name>
    <dbReference type="NCBI Taxonomy" id="665952"/>
    <lineage>
        <taxon>Bacteria</taxon>
        <taxon>Bacillati</taxon>
        <taxon>Bacillota</taxon>
        <taxon>Bacilli</taxon>
        <taxon>Bacillales</taxon>
        <taxon>Bacillaceae</taxon>
        <taxon>Bacillus</taxon>
    </lineage>
</organism>
<gene>
    <name evidence="2" type="ORF">HMPREF1015_00223</name>
</gene>
<evidence type="ECO:0000313" key="3">
    <source>
        <dbReference type="Proteomes" id="UP000011747"/>
    </source>
</evidence>
<evidence type="ECO:0000256" key="1">
    <source>
        <dbReference type="SAM" id="MobiDB-lite"/>
    </source>
</evidence>
<dbReference type="AlphaFoldDB" id="G9QPK6"/>
<protein>
    <submittedName>
        <fullName evidence="2">Stage III sporulation protein AG</fullName>
    </submittedName>
</protein>
<dbReference type="GeneID" id="87582241"/>
<name>G9QPK6_9BACI</name>
<keyword evidence="3" id="KW-1185">Reference proteome</keyword>
<evidence type="ECO:0000313" key="2">
    <source>
        <dbReference type="EMBL" id="EHL73647.1"/>
    </source>
</evidence>
<dbReference type="RefSeq" id="WP_003355299.1">
    <property type="nucleotide sequence ID" value="NZ_JH414764.1"/>
</dbReference>
<feature type="region of interest" description="Disordered" evidence="1">
    <location>
        <begin position="1"/>
        <end position="24"/>
    </location>
</feature>
<feature type="region of interest" description="Disordered" evidence="1">
    <location>
        <begin position="124"/>
        <end position="147"/>
    </location>
</feature>
<dbReference type="InterPro" id="IPR014195">
    <property type="entry name" value="Spore_III_AG"/>
</dbReference>
<comment type="caution">
    <text evidence="2">The sequence shown here is derived from an EMBL/GenBank/DDBJ whole genome shotgun (WGS) entry which is preliminary data.</text>
</comment>
<dbReference type="EMBL" id="ACWF01000156">
    <property type="protein sequence ID" value="EHL73647.1"/>
    <property type="molecule type" value="Genomic_DNA"/>
</dbReference>
<reference evidence="2 3" key="1">
    <citation type="submission" date="2011-09" db="EMBL/GenBank/DDBJ databases">
        <title>The Genome Sequence of Bacillus smithii 7_3_47FAA.</title>
        <authorList>
            <consortium name="The Broad Institute Genome Sequencing Platform"/>
            <person name="Earl A."/>
            <person name="Ward D."/>
            <person name="Feldgarden M."/>
            <person name="Gevers D."/>
            <person name="Daigneault M."/>
            <person name="Strauss J."/>
            <person name="Allen-Vercoe E."/>
            <person name="Young S.K."/>
            <person name="Zeng Q."/>
            <person name="Gargeya S."/>
            <person name="Fitzgerald M."/>
            <person name="Haas B."/>
            <person name="Abouelleil A."/>
            <person name="Alvarado L."/>
            <person name="Arachchi H.M."/>
            <person name="Berlin A."/>
            <person name="Brown A."/>
            <person name="Chapman S.B."/>
            <person name="Chen Z."/>
            <person name="Dunbar C."/>
            <person name="Freedman E."/>
            <person name="Gearin G."/>
            <person name="Goldberg J."/>
            <person name="Griggs A."/>
            <person name="Gujja S."/>
            <person name="Heiman D."/>
            <person name="Howarth C."/>
            <person name="Larson L."/>
            <person name="Lui A."/>
            <person name="MacDonald P.J.P."/>
            <person name="Montmayeur A."/>
            <person name="Murphy C."/>
            <person name="Neiman D."/>
            <person name="Pearson M."/>
            <person name="Priest M."/>
            <person name="Roberts A."/>
            <person name="Saif S."/>
            <person name="Shea T."/>
            <person name="Shenoy N."/>
            <person name="Sisk P."/>
            <person name="Stolte C."/>
            <person name="Sykes S."/>
            <person name="Wortman J."/>
            <person name="Nusbaum C."/>
            <person name="Birren B."/>
        </authorList>
    </citation>
    <scope>NUCLEOTIDE SEQUENCE [LARGE SCALE GENOMIC DNA]</scope>
    <source>
        <strain evidence="2 3">7_3_47FAA</strain>
    </source>
</reference>
<sequence>MGMDSKNSSDKKWLPLKLGDGKNDKKKNKLLFLVVAAVIGAALMAASDMWNKKNQAVTTTVQPPSQKDVETFATDKKTKPKNIQDYETQYENQLKEALDEMLGVNNVTVVVNVEATEKKVLEKNTKTQKQTTEEKDKQGGKRTIQDETKEENVVMVQKGETDEPLVVETMKPKIRGVLVVAEGAENIEVKKWIIEAVTRVLDVPSYRVAVMPKK</sequence>
<dbReference type="Proteomes" id="UP000011747">
    <property type="component" value="Unassembled WGS sequence"/>
</dbReference>